<evidence type="ECO:0000313" key="2">
    <source>
        <dbReference type="Proteomes" id="UP000636453"/>
    </source>
</evidence>
<comment type="caution">
    <text evidence="1">The sequence shown here is derived from an EMBL/GenBank/DDBJ whole genome shotgun (WGS) entry which is preliminary data.</text>
</comment>
<protein>
    <recommendedName>
        <fullName evidence="3">Lipoprotein</fullName>
    </recommendedName>
</protein>
<dbReference type="PROSITE" id="PS51257">
    <property type="entry name" value="PROKAR_LIPOPROTEIN"/>
    <property type="match status" value="1"/>
</dbReference>
<gene>
    <name evidence="1" type="ORF">GCM10007167_16570</name>
</gene>
<proteinExistence type="predicted"/>
<dbReference type="Proteomes" id="UP000636453">
    <property type="component" value="Unassembled WGS sequence"/>
</dbReference>
<evidence type="ECO:0000313" key="1">
    <source>
        <dbReference type="EMBL" id="GHE35058.1"/>
    </source>
</evidence>
<sequence>MKAGIYVLLLLLAGACQKRCSHVEADTAKAAGGAQAVVARQR</sequence>
<name>A0A919DE91_9GAMM</name>
<keyword evidence="2" id="KW-1185">Reference proteome</keyword>
<dbReference type="EMBL" id="BNCF01000008">
    <property type="protein sequence ID" value="GHE35058.1"/>
    <property type="molecule type" value="Genomic_DNA"/>
</dbReference>
<reference evidence="1" key="1">
    <citation type="journal article" date="2014" name="Int. J. Syst. Evol. Microbiol.">
        <title>Complete genome sequence of Corynebacterium casei LMG S-19264T (=DSM 44701T), isolated from a smear-ripened cheese.</title>
        <authorList>
            <consortium name="US DOE Joint Genome Institute (JGI-PGF)"/>
            <person name="Walter F."/>
            <person name="Albersmeier A."/>
            <person name="Kalinowski J."/>
            <person name="Ruckert C."/>
        </authorList>
    </citation>
    <scope>NUCLEOTIDE SEQUENCE</scope>
    <source>
        <strain evidence="1">KCTC 32020</strain>
    </source>
</reference>
<organism evidence="1 2">
    <name type="scientific">Vulcaniibacterium thermophilum</name>
    <dbReference type="NCBI Taxonomy" id="1169913"/>
    <lineage>
        <taxon>Bacteria</taxon>
        <taxon>Pseudomonadati</taxon>
        <taxon>Pseudomonadota</taxon>
        <taxon>Gammaproteobacteria</taxon>
        <taxon>Lysobacterales</taxon>
        <taxon>Lysobacteraceae</taxon>
        <taxon>Vulcaniibacterium</taxon>
    </lineage>
</organism>
<evidence type="ECO:0008006" key="3">
    <source>
        <dbReference type="Google" id="ProtNLM"/>
    </source>
</evidence>
<reference evidence="1" key="2">
    <citation type="submission" date="2020-09" db="EMBL/GenBank/DDBJ databases">
        <authorList>
            <person name="Sun Q."/>
            <person name="Kim S."/>
        </authorList>
    </citation>
    <scope>NUCLEOTIDE SEQUENCE</scope>
    <source>
        <strain evidence="1">KCTC 32020</strain>
    </source>
</reference>
<accession>A0A919DE91</accession>
<dbReference type="RefSeq" id="WP_268245305.1">
    <property type="nucleotide sequence ID" value="NZ_BNCF01000008.1"/>
</dbReference>
<dbReference type="AlphaFoldDB" id="A0A919DE91"/>